<keyword evidence="3" id="KW-1185">Reference proteome</keyword>
<dbReference type="EC" id="1.6.5.5" evidence="2"/>
<dbReference type="InterPro" id="IPR013149">
    <property type="entry name" value="ADH-like_C"/>
</dbReference>
<dbReference type="GO" id="GO:0003960">
    <property type="term" value="F:quinone reductase (NADPH) activity"/>
    <property type="evidence" value="ECO:0007669"/>
    <property type="project" value="UniProtKB-EC"/>
</dbReference>
<evidence type="ECO:0000259" key="1">
    <source>
        <dbReference type="SMART" id="SM00829"/>
    </source>
</evidence>
<dbReference type="Gene3D" id="3.90.180.10">
    <property type="entry name" value="Medium-chain alcohol dehydrogenases, catalytic domain"/>
    <property type="match status" value="1"/>
</dbReference>
<dbReference type="PANTHER" id="PTHR45033:SF2">
    <property type="entry name" value="ZINC-TYPE ALCOHOL DEHYDROGENASE-LIKE PROTEIN C1773.06C"/>
    <property type="match status" value="1"/>
</dbReference>
<dbReference type="InterPro" id="IPR052711">
    <property type="entry name" value="Zinc_ADH-like"/>
</dbReference>
<dbReference type="Pfam" id="PF00107">
    <property type="entry name" value="ADH_zinc_N"/>
    <property type="match status" value="1"/>
</dbReference>
<dbReference type="InterPro" id="IPR036291">
    <property type="entry name" value="NAD(P)-bd_dom_sf"/>
</dbReference>
<dbReference type="SUPFAM" id="SSF50129">
    <property type="entry name" value="GroES-like"/>
    <property type="match status" value="1"/>
</dbReference>
<keyword evidence="2" id="KW-0560">Oxidoreductase</keyword>
<name>A0ABM9HZ48_9GAMM</name>
<gene>
    <name evidence="2" type="ORF">MSZNOR_1262</name>
</gene>
<dbReference type="InterPro" id="IPR011032">
    <property type="entry name" value="GroES-like_sf"/>
</dbReference>
<dbReference type="CDD" id="cd08276">
    <property type="entry name" value="MDR7"/>
    <property type="match status" value="1"/>
</dbReference>
<protein>
    <submittedName>
        <fullName evidence="2">NADPH:quinone reductase</fullName>
        <ecNumber evidence="2">1.6.5.5</ecNumber>
    </submittedName>
</protein>
<dbReference type="Pfam" id="PF08240">
    <property type="entry name" value="ADH_N"/>
    <property type="match status" value="1"/>
</dbReference>
<dbReference type="RefSeq" id="WP_026608955.1">
    <property type="nucleotide sequence ID" value="NZ_OX458333.1"/>
</dbReference>
<feature type="domain" description="Enoyl reductase (ER)" evidence="1">
    <location>
        <begin position="10"/>
        <end position="332"/>
    </location>
</feature>
<dbReference type="PANTHER" id="PTHR45033">
    <property type="match status" value="1"/>
</dbReference>
<dbReference type="Proteomes" id="UP001162030">
    <property type="component" value="Chromosome"/>
</dbReference>
<evidence type="ECO:0000313" key="3">
    <source>
        <dbReference type="Proteomes" id="UP001162030"/>
    </source>
</evidence>
<dbReference type="SMART" id="SM00829">
    <property type="entry name" value="PKS_ER"/>
    <property type="match status" value="1"/>
</dbReference>
<dbReference type="Gene3D" id="3.40.50.720">
    <property type="entry name" value="NAD(P)-binding Rossmann-like Domain"/>
    <property type="match status" value="1"/>
</dbReference>
<organism evidence="2 3">
    <name type="scientific">Methylocaldum szegediense</name>
    <dbReference type="NCBI Taxonomy" id="73780"/>
    <lineage>
        <taxon>Bacteria</taxon>
        <taxon>Pseudomonadati</taxon>
        <taxon>Pseudomonadota</taxon>
        <taxon>Gammaproteobacteria</taxon>
        <taxon>Methylococcales</taxon>
        <taxon>Methylococcaceae</taxon>
        <taxon>Methylocaldum</taxon>
    </lineage>
</organism>
<proteinExistence type="predicted"/>
<sequence>MKAYELGGFGIDSLVLAEKPIPQPGPGQVLVKMRAWSLNYRDLMVIKGSYRPNLPLPMTPLSDVVGEVVGVGPGVSRVSVGQRVAGIFMPKWLEGELTEEKAKSALGGGEAGMAAEYVVLDADGVVSVPDYLSDEEAATLPCAAVTAWHAIVASGKVKAGDTVLTLGTGGVSLFALQFAKLYGARVIITSSSDEKLARALALGASDGINYKTTPEWGRRVRELTDGVGVDHVVELGGAGTLEQSLKAVRMGGRISLIGVLSGKGRIDPTPILMKNVCVQGIFVGSRAMFEAMNDAIVRHQLRPVVDRVFPFAELPDALRYMERGAHFGKIALSLREEEK</sequence>
<dbReference type="InterPro" id="IPR013154">
    <property type="entry name" value="ADH-like_N"/>
</dbReference>
<dbReference type="EMBL" id="OX458333">
    <property type="protein sequence ID" value="CAI8783326.1"/>
    <property type="molecule type" value="Genomic_DNA"/>
</dbReference>
<dbReference type="SUPFAM" id="SSF51735">
    <property type="entry name" value="NAD(P)-binding Rossmann-fold domains"/>
    <property type="match status" value="1"/>
</dbReference>
<dbReference type="InterPro" id="IPR020843">
    <property type="entry name" value="ER"/>
</dbReference>
<evidence type="ECO:0000313" key="2">
    <source>
        <dbReference type="EMBL" id="CAI8783326.1"/>
    </source>
</evidence>
<reference evidence="2 3" key="1">
    <citation type="submission" date="2023-03" db="EMBL/GenBank/DDBJ databases">
        <authorList>
            <person name="Pearce D."/>
        </authorList>
    </citation>
    <scope>NUCLEOTIDE SEQUENCE [LARGE SCALE GENOMIC DNA]</scope>
    <source>
        <strain evidence="2">Msz</strain>
    </source>
</reference>
<accession>A0ABM9HZ48</accession>